<accession>A0AAV0JKN7</accession>
<evidence type="ECO:0000313" key="1">
    <source>
        <dbReference type="EMBL" id="CAI0410193.1"/>
    </source>
</evidence>
<dbReference type="AlphaFoldDB" id="A0AAV0JKN7"/>
<feature type="non-terminal residue" evidence="1">
    <location>
        <position position="59"/>
    </location>
</feature>
<proteinExistence type="predicted"/>
<organism evidence="1 2">
    <name type="scientific">Linum tenue</name>
    <dbReference type="NCBI Taxonomy" id="586396"/>
    <lineage>
        <taxon>Eukaryota</taxon>
        <taxon>Viridiplantae</taxon>
        <taxon>Streptophyta</taxon>
        <taxon>Embryophyta</taxon>
        <taxon>Tracheophyta</taxon>
        <taxon>Spermatophyta</taxon>
        <taxon>Magnoliopsida</taxon>
        <taxon>eudicotyledons</taxon>
        <taxon>Gunneridae</taxon>
        <taxon>Pentapetalae</taxon>
        <taxon>rosids</taxon>
        <taxon>fabids</taxon>
        <taxon>Malpighiales</taxon>
        <taxon>Linaceae</taxon>
        <taxon>Linum</taxon>
    </lineage>
</organism>
<protein>
    <submittedName>
        <fullName evidence="1">Uncharacterized protein</fullName>
    </submittedName>
</protein>
<gene>
    <name evidence="1" type="ORF">LITE_LOCUS14652</name>
</gene>
<comment type="caution">
    <text evidence="1">The sequence shown here is derived from an EMBL/GenBank/DDBJ whole genome shotgun (WGS) entry which is preliminary data.</text>
</comment>
<dbReference type="EMBL" id="CAMGYJ010000005">
    <property type="protein sequence ID" value="CAI0410193.1"/>
    <property type="molecule type" value="Genomic_DNA"/>
</dbReference>
<evidence type="ECO:0000313" key="2">
    <source>
        <dbReference type="Proteomes" id="UP001154282"/>
    </source>
</evidence>
<reference evidence="1" key="1">
    <citation type="submission" date="2022-08" db="EMBL/GenBank/DDBJ databases">
        <authorList>
            <person name="Gutierrez-Valencia J."/>
        </authorList>
    </citation>
    <scope>NUCLEOTIDE SEQUENCE</scope>
</reference>
<sequence>MYRDYEIVSLIAIRASRIVWVFYVPLEPPPRYVRLFYQVMDRTTFTNFHISIYRDKSQW</sequence>
<keyword evidence="2" id="KW-1185">Reference proteome</keyword>
<dbReference type="Proteomes" id="UP001154282">
    <property type="component" value="Unassembled WGS sequence"/>
</dbReference>
<name>A0AAV0JKN7_9ROSI</name>